<dbReference type="EMBL" id="JAUJYN010000011">
    <property type="protein sequence ID" value="KAK1260221.1"/>
    <property type="molecule type" value="Genomic_DNA"/>
</dbReference>
<reference evidence="3" key="1">
    <citation type="journal article" date="2023" name="Nat. Commun.">
        <title>Diploid and tetraploid genomes of Acorus and the evolution of monocots.</title>
        <authorList>
            <person name="Ma L."/>
            <person name="Liu K.W."/>
            <person name="Li Z."/>
            <person name="Hsiao Y.Y."/>
            <person name="Qi Y."/>
            <person name="Fu T."/>
            <person name="Tang G.D."/>
            <person name="Zhang D."/>
            <person name="Sun W.H."/>
            <person name="Liu D.K."/>
            <person name="Li Y."/>
            <person name="Chen G.Z."/>
            <person name="Liu X.D."/>
            <person name="Liao X.Y."/>
            <person name="Jiang Y.T."/>
            <person name="Yu X."/>
            <person name="Hao Y."/>
            <person name="Huang J."/>
            <person name="Zhao X.W."/>
            <person name="Ke S."/>
            <person name="Chen Y.Y."/>
            <person name="Wu W.L."/>
            <person name="Hsu J.L."/>
            <person name="Lin Y.F."/>
            <person name="Huang M.D."/>
            <person name="Li C.Y."/>
            <person name="Huang L."/>
            <person name="Wang Z.W."/>
            <person name="Zhao X."/>
            <person name="Zhong W.Y."/>
            <person name="Peng D.H."/>
            <person name="Ahmad S."/>
            <person name="Lan S."/>
            <person name="Zhang J.S."/>
            <person name="Tsai W.C."/>
            <person name="Van de Peer Y."/>
            <person name="Liu Z.J."/>
        </authorList>
    </citation>
    <scope>NUCLEOTIDE SEQUENCE</scope>
    <source>
        <strain evidence="3">SCP</strain>
    </source>
</reference>
<dbReference type="AlphaFoldDB" id="A0AAV9A7J7"/>
<keyword evidence="4" id="KW-1185">Reference proteome</keyword>
<accession>A0AAV9A7J7</accession>
<dbReference type="InterPro" id="IPR029071">
    <property type="entry name" value="Ubiquitin-like_domsf"/>
</dbReference>
<dbReference type="PRINTS" id="PR00348">
    <property type="entry name" value="UBIQUITIN"/>
</dbReference>
<dbReference type="Gene3D" id="3.10.20.90">
    <property type="entry name" value="Phosphatidylinositol 3-kinase Catalytic Subunit, Chain A, domain 1"/>
    <property type="match status" value="5"/>
</dbReference>
<feature type="domain" description="Ubiquitin-like" evidence="2">
    <location>
        <begin position="240"/>
        <end position="309"/>
    </location>
</feature>
<feature type="domain" description="Ubiquitin-like" evidence="2">
    <location>
        <begin position="92"/>
        <end position="167"/>
    </location>
</feature>
<evidence type="ECO:0000313" key="4">
    <source>
        <dbReference type="Proteomes" id="UP001179952"/>
    </source>
</evidence>
<evidence type="ECO:0000313" key="3">
    <source>
        <dbReference type="EMBL" id="KAK1260221.1"/>
    </source>
</evidence>
<dbReference type="SMART" id="SM00213">
    <property type="entry name" value="UBQ"/>
    <property type="match status" value="5"/>
</dbReference>
<protein>
    <submittedName>
        <fullName evidence="3">Polyubiquitin 8</fullName>
    </submittedName>
</protein>
<proteinExistence type="predicted"/>
<reference evidence="3" key="2">
    <citation type="submission" date="2023-06" db="EMBL/GenBank/DDBJ databases">
        <authorList>
            <person name="Ma L."/>
            <person name="Liu K.-W."/>
            <person name="Li Z."/>
            <person name="Hsiao Y.-Y."/>
            <person name="Qi Y."/>
            <person name="Fu T."/>
            <person name="Tang G."/>
            <person name="Zhang D."/>
            <person name="Sun W.-H."/>
            <person name="Liu D.-K."/>
            <person name="Li Y."/>
            <person name="Chen G.-Z."/>
            <person name="Liu X.-D."/>
            <person name="Liao X.-Y."/>
            <person name="Jiang Y.-T."/>
            <person name="Yu X."/>
            <person name="Hao Y."/>
            <person name="Huang J."/>
            <person name="Zhao X.-W."/>
            <person name="Ke S."/>
            <person name="Chen Y.-Y."/>
            <person name="Wu W.-L."/>
            <person name="Hsu J.-L."/>
            <person name="Lin Y.-F."/>
            <person name="Huang M.-D."/>
            <person name="Li C.-Y."/>
            <person name="Huang L."/>
            <person name="Wang Z.-W."/>
            <person name="Zhao X."/>
            <person name="Zhong W.-Y."/>
            <person name="Peng D.-H."/>
            <person name="Ahmad S."/>
            <person name="Lan S."/>
            <person name="Zhang J.-S."/>
            <person name="Tsai W.-C."/>
            <person name="Van De Peer Y."/>
            <person name="Liu Z.-J."/>
        </authorList>
    </citation>
    <scope>NUCLEOTIDE SEQUENCE</scope>
    <source>
        <strain evidence="3">SCP</strain>
        <tissue evidence="3">Leaves</tissue>
    </source>
</reference>
<comment type="caution">
    <text evidence="3">The sequence shown here is derived from an EMBL/GenBank/DDBJ whole genome shotgun (WGS) entry which is preliminary data.</text>
</comment>
<dbReference type="InterPro" id="IPR000626">
    <property type="entry name" value="Ubiquitin-like_dom"/>
</dbReference>
<dbReference type="PANTHER" id="PTHR10666">
    <property type="entry name" value="UBIQUITIN"/>
    <property type="match status" value="1"/>
</dbReference>
<dbReference type="InterPro" id="IPR019956">
    <property type="entry name" value="Ubiquitin_dom"/>
</dbReference>
<dbReference type="SUPFAM" id="SSF54236">
    <property type="entry name" value="Ubiquitin-like"/>
    <property type="match status" value="5"/>
</dbReference>
<dbReference type="InterPro" id="IPR050158">
    <property type="entry name" value="Ubiquitin_ubiquitin-like"/>
</dbReference>
<dbReference type="Pfam" id="PF00240">
    <property type="entry name" value="ubiquitin"/>
    <property type="match status" value="5"/>
</dbReference>
<feature type="domain" description="Ubiquitin-like" evidence="2">
    <location>
        <begin position="18"/>
        <end position="91"/>
    </location>
</feature>
<feature type="domain" description="Ubiquitin-like" evidence="2">
    <location>
        <begin position="167"/>
        <end position="229"/>
    </location>
</feature>
<sequence length="391" mass="44189">METQMSICEDESGEESEMDIFLRVIRTIPLRVKSSNMISDVKAKLHETVGVRASLQKLFYGDNHLMDDKTLADFGIARNSTLNMYISSESEEQIFIKTSKGNTITLEAKSWETIHTIKTKISEKEGVPLGQQALFYAGRSLEDIHSLNFYGIKKHSTLHLVFHNDGLQISVATPHGETITLDVKTSYTVYDVKMLIESKTGLQQRLQRLTYNDRTLQDSVTLAECEIHEHVVFKAIHLLILFQIFIVSGNTYTLDVYSNDTIDSIRGNIRSKLGALSVNQRIFFAGRRLDLEKTLEHYGIEKGSTLNLVSCVPSKTINPVVVDMYDGGTISLYAEMNSTTGELKAMIQERTHIPSKMQMLRHLDQCLDKDDHTLNDYSIGIGSRLFLGKQK</sequence>
<keyword evidence="1" id="KW-1017">Isopeptide bond</keyword>
<name>A0AAV9A7J7_ACOGR</name>
<gene>
    <name evidence="3" type="ORF">QJS04_geneDACA002367</name>
</gene>
<dbReference type="PROSITE" id="PS50053">
    <property type="entry name" value="UBIQUITIN_2"/>
    <property type="match status" value="5"/>
</dbReference>
<feature type="domain" description="Ubiquitin-like" evidence="2">
    <location>
        <begin position="320"/>
        <end position="391"/>
    </location>
</feature>
<evidence type="ECO:0000259" key="2">
    <source>
        <dbReference type="PROSITE" id="PS50053"/>
    </source>
</evidence>
<dbReference type="Proteomes" id="UP001179952">
    <property type="component" value="Unassembled WGS sequence"/>
</dbReference>
<dbReference type="CDD" id="cd17039">
    <property type="entry name" value="Ubl_ubiquitin_like"/>
    <property type="match status" value="3"/>
</dbReference>
<dbReference type="GO" id="GO:0003729">
    <property type="term" value="F:mRNA binding"/>
    <property type="evidence" value="ECO:0007669"/>
    <property type="project" value="UniProtKB-ARBA"/>
</dbReference>
<evidence type="ECO:0000256" key="1">
    <source>
        <dbReference type="ARBA" id="ARBA00022499"/>
    </source>
</evidence>
<organism evidence="3 4">
    <name type="scientific">Acorus gramineus</name>
    <name type="common">Dwarf sweet flag</name>
    <dbReference type="NCBI Taxonomy" id="55184"/>
    <lineage>
        <taxon>Eukaryota</taxon>
        <taxon>Viridiplantae</taxon>
        <taxon>Streptophyta</taxon>
        <taxon>Embryophyta</taxon>
        <taxon>Tracheophyta</taxon>
        <taxon>Spermatophyta</taxon>
        <taxon>Magnoliopsida</taxon>
        <taxon>Liliopsida</taxon>
        <taxon>Acoraceae</taxon>
        <taxon>Acorus</taxon>
    </lineage>
</organism>